<accession>S7QBL6</accession>
<protein>
    <recommendedName>
        <fullName evidence="3">MYND-type domain-containing protein</fullName>
    </recommendedName>
</protein>
<dbReference type="SUPFAM" id="SSF144232">
    <property type="entry name" value="HIT/MYND zinc finger-like"/>
    <property type="match status" value="1"/>
</dbReference>
<name>S7QBL6_GLOTA</name>
<dbReference type="eggNOG" id="ENOG502RVCZ">
    <property type="taxonomic scope" value="Eukaryota"/>
</dbReference>
<evidence type="ECO:0000313" key="1">
    <source>
        <dbReference type="EMBL" id="EPQ56753.1"/>
    </source>
</evidence>
<evidence type="ECO:0008006" key="3">
    <source>
        <dbReference type="Google" id="ProtNLM"/>
    </source>
</evidence>
<dbReference type="OMA" id="LWRTTHQ"/>
<dbReference type="Gene3D" id="6.10.140.2220">
    <property type="match status" value="1"/>
</dbReference>
<dbReference type="Proteomes" id="UP000030669">
    <property type="component" value="Unassembled WGS sequence"/>
</dbReference>
<dbReference type="GeneID" id="19301761"/>
<dbReference type="KEGG" id="gtr:GLOTRDRAFT_128690"/>
<dbReference type="RefSeq" id="XP_007865426.1">
    <property type="nucleotide sequence ID" value="XM_007867235.1"/>
</dbReference>
<gene>
    <name evidence="1" type="ORF">GLOTRDRAFT_128690</name>
</gene>
<reference evidence="1 2" key="1">
    <citation type="journal article" date="2012" name="Science">
        <title>The Paleozoic origin of enzymatic lignin decomposition reconstructed from 31 fungal genomes.</title>
        <authorList>
            <person name="Floudas D."/>
            <person name="Binder M."/>
            <person name="Riley R."/>
            <person name="Barry K."/>
            <person name="Blanchette R.A."/>
            <person name="Henrissat B."/>
            <person name="Martinez A.T."/>
            <person name="Otillar R."/>
            <person name="Spatafora J.W."/>
            <person name="Yadav J.S."/>
            <person name="Aerts A."/>
            <person name="Benoit I."/>
            <person name="Boyd A."/>
            <person name="Carlson A."/>
            <person name="Copeland A."/>
            <person name="Coutinho P.M."/>
            <person name="de Vries R.P."/>
            <person name="Ferreira P."/>
            <person name="Findley K."/>
            <person name="Foster B."/>
            <person name="Gaskell J."/>
            <person name="Glotzer D."/>
            <person name="Gorecki P."/>
            <person name="Heitman J."/>
            <person name="Hesse C."/>
            <person name="Hori C."/>
            <person name="Igarashi K."/>
            <person name="Jurgens J.A."/>
            <person name="Kallen N."/>
            <person name="Kersten P."/>
            <person name="Kohler A."/>
            <person name="Kuees U."/>
            <person name="Kumar T.K.A."/>
            <person name="Kuo A."/>
            <person name="LaButti K."/>
            <person name="Larrondo L.F."/>
            <person name="Lindquist E."/>
            <person name="Ling A."/>
            <person name="Lombard V."/>
            <person name="Lucas S."/>
            <person name="Lundell T."/>
            <person name="Martin R."/>
            <person name="McLaughlin D.J."/>
            <person name="Morgenstern I."/>
            <person name="Morin E."/>
            <person name="Murat C."/>
            <person name="Nagy L.G."/>
            <person name="Nolan M."/>
            <person name="Ohm R.A."/>
            <person name="Patyshakuliyeva A."/>
            <person name="Rokas A."/>
            <person name="Ruiz-Duenas F.J."/>
            <person name="Sabat G."/>
            <person name="Salamov A."/>
            <person name="Samejima M."/>
            <person name="Schmutz J."/>
            <person name="Slot J.C."/>
            <person name="St John F."/>
            <person name="Stenlid J."/>
            <person name="Sun H."/>
            <person name="Sun S."/>
            <person name="Syed K."/>
            <person name="Tsang A."/>
            <person name="Wiebenga A."/>
            <person name="Young D."/>
            <person name="Pisabarro A."/>
            <person name="Eastwood D.C."/>
            <person name="Martin F."/>
            <person name="Cullen D."/>
            <person name="Grigoriev I.V."/>
            <person name="Hibbett D.S."/>
        </authorList>
    </citation>
    <scope>NUCLEOTIDE SEQUENCE [LARGE SCALE GENOMIC DNA]</scope>
    <source>
        <strain evidence="1 2">ATCC 11539</strain>
    </source>
</reference>
<dbReference type="HOGENOM" id="CLU_089374_0_0_1"/>
<sequence>MTAIYCGKECYRKHWRLHRDACKVEAEIRKSEQGQLVAEIRKWALIHRGILDLATTHALQLDVFPARIHTHFLSLALSRPSCSFPPTSPAFTIAAATILPLPLPAAPALKAQTAEIIKRGGLGVAQCVLTCGDARVPDACAVLERPRTRVVLTNWKDLLKGVVEGTVREEELAPLGLVKYRITARLLDRKDKYAAITWSNGRVTGHTLSKMDGAFCQPLPTRL</sequence>
<keyword evidence="2" id="KW-1185">Reference proteome</keyword>
<evidence type="ECO:0000313" key="2">
    <source>
        <dbReference type="Proteomes" id="UP000030669"/>
    </source>
</evidence>
<dbReference type="AlphaFoldDB" id="S7QBL6"/>
<proteinExistence type="predicted"/>
<dbReference type="EMBL" id="KB469300">
    <property type="protein sequence ID" value="EPQ56753.1"/>
    <property type="molecule type" value="Genomic_DNA"/>
</dbReference>
<dbReference type="OrthoDB" id="5976465at2759"/>
<organism evidence="1 2">
    <name type="scientific">Gloeophyllum trabeum (strain ATCC 11539 / FP-39264 / Madison 617)</name>
    <name type="common">Brown rot fungus</name>
    <dbReference type="NCBI Taxonomy" id="670483"/>
    <lineage>
        <taxon>Eukaryota</taxon>
        <taxon>Fungi</taxon>
        <taxon>Dikarya</taxon>
        <taxon>Basidiomycota</taxon>
        <taxon>Agaricomycotina</taxon>
        <taxon>Agaricomycetes</taxon>
        <taxon>Gloeophyllales</taxon>
        <taxon>Gloeophyllaceae</taxon>
        <taxon>Gloeophyllum</taxon>
    </lineage>
</organism>